<dbReference type="EMBL" id="JBEDNZ010000001">
    <property type="protein sequence ID" value="KAL0851752.1"/>
    <property type="molecule type" value="Genomic_DNA"/>
</dbReference>
<feature type="coiled-coil region" evidence="1">
    <location>
        <begin position="87"/>
        <end position="121"/>
    </location>
</feature>
<feature type="region of interest" description="Disordered" evidence="2">
    <location>
        <begin position="19"/>
        <end position="52"/>
    </location>
</feature>
<accession>A0ABD0TR80</accession>
<feature type="compositionally biased region" description="Polar residues" evidence="2">
    <location>
        <begin position="41"/>
        <end position="52"/>
    </location>
</feature>
<organism evidence="3 4">
    <name type="scientific">Loxostege sticticalis</name>
    <name type="common">Beet webworm moth</name>
    <dbReference type="NCBI Taxonomy" id="481309"/>
    <lineage>
        <taxon>Eukaryota</taxon>
        <taxon>Metazoa</taxon>
        <taxon>Ecdysozoa</taxon>
        <taxon>Arthropoda</taxon>
        <taxon>Hexapoda</taxon>
        <taxon>Insecta</taxon>
        <taxon>Pterygota</taxon>
        <taxon>Neoptera</taxon>
        <taxon>Endopterygota</taxon>
        <taxon>Lepidoptera</taxon>
        <taxon>Glossata</taxon>
        <taxon>Ditrysia</taxon>
        <taxon>Pyraloidea</taxon>
        <taxon>Crambidae</taxon>
        <taxon>Pyraustinae</taxon>
        <taxon>Loxostege</taxon>
    </lineage>
</organism>
<evidence type="ECO:0000313" key="4">
    <source>
        <dbReference type="Proteomes" id="UP001549921"/>
    </source>
</evidence>
<evidence type="ECO:0000256" key="2">
    <source>
        <dbReference type="SAM" id="MobiDB-lite"/>
    </source>
</evidence>
<sequence>MTDSSSFTSLMALVDSHLSKTSMQASKSEDADNRFPRFQLPSLTGGPNETLSETRLSLAPGQRLPLPTLSLTESPIQEVLAKQVSNMLKAKEKKKQQDEEVARLAKEREVLAEEMRKLKMDDNRDDNDDCVIDLVKAVQESMHFKRPDPPPKEETLSSSSSFETLFEPKFIDCDTELERVKTPEPLLPCKTDMSYILKQKVRTGKCSAFGKVLTSRLRPVAAPYLRNKVHSKVVRFDFSTKSPCDLIKEKLRQPRPYPSRTFDLFSIFPDLETEFSK</sequence>
<gene>
    <name evidence="3" type="ORF">ABMA28_000064</name>
</gene>
<reference evidence="3 4" key="1">
    <citation type="submission" date="2024-06" db="EMBL/GenBank/DDBJ databases">
        <title>A chromosome-level genome assembly of beet webworm, Loxostege sticticalis.</title>
        <authorList>
            <person name="Zhang Y."/>
        </authorList>
    </citation>
    <scope>NUCLEOTIDE SEQUENCE [LARGE SCALE GENOMIC DNA]</scope>
    <source>
        <strain evidence="3">AQ028</strain>
        <tissue evidence="3">Male pupae</tissue>
    </source>
</reference>
<keyword evidence="1" id="KW-0175">Coiled coil</keyword>
<evidence type="ECO:0000256" key="1">
    <source>
        <dbReference type="SAM" id="Coils"/>
    </source>
</evidence>
<proteinExistence type="predicted"/>
<dbReference type="AlphaFoldDB" id="A0ABD0TR80"/>
<name>A0ABD0TR80_LOXSC</name>
<dbReference type="Proteomes" id="UP001549921">
    <property type="component" value="Unassembled WGS sequence"/>
</dbReference>
<protein>
    <submittedName>
        <fullName evidence="3">Uncharacterized protein</fullName>
    </submittedName>
</protein>
<comment type="caution">
    <text evidence="3">The sequence shown here is derived from an EMBL/GenBank/DDBJ whole genome shotgun (WGS) entry which is preliminary data.</text>
</comment>
<evidence type="ECO:0000313" key="3">
    <source>
        <dbReference type="EMBL" id="KAL0851752.1"/>
    </source>
</evidence>